<accession>A0ABT6U879</accession>
<gene>
    <name evidence="1" type="ORF">ODY93_03780</name>
</gene>
<sequence length="89" mass="9698">MSDRNLVLIPQLNENQLTDNSRANFCGSNGADIPYTPEEDAEFARIERNQDIALLANVIRTSPTTSAEAIAARVLDAGYQFSGSAVRLK</sequence>
<organism evidence="1 2">
    <name type="scientific">Shewanella xiamenensis</name>
    <dbReference type="NCBI Taxonomy" id="332186"/>
    <lineage>
        <taxon>Bacteria</taxon>
        <taxon>Pseudomonadati</taxon>
        <taxon>Pseudomonadota</taxon>
        <taxon>Gammaproteobacteria</taxon>
        <taxon>Alteromonadales</taxon>
        <taxon>Shewanellaceae</taxon>
        <taxon>Shewanella</taxon>
    </lineage>
</organism>
<dbReference type="EMBL" id="JAOTLW010000003">
    <property type="protein sequence ID" value="MDI5830675.1"/>
    <property type="molecule type" value="Genomic_DNA"/>
</dbReference>
<keyword evidence="2" id="KW-1185">Reference proteome</keyword>
<comment type="caution">
    <text evidence="1">The sequence shown here is derived from an EMBL/GenBank/DDBJ whole genome shotgun (WGS) entry which is preliminary data.</text>
</comment>
<evidence type="ECO:0000313" key="2">
    <source>
        <dbReference type="Proteomes" id="UP001159075"/>
    </source>
</evidence>
<reference evidence="1 2" key="1">
    <citation type="submission" date="2022-09" db="EMBL/GenBank/DDBJ databases">
        <title>The outer-membrane cytochrome OmcA is essential for infection of Shewanella oneidensis by a zebrafish-associated bacteriophage.</title>
        <authorList>
            <person name="Grenfell A.W."/>
            <person name="Intile P."/>
            <person name="Mcfarlane J."/>
            <person name="Leung D."/>
            <person name="Abdalla K."/>
            <person name="Wold M."/>
            <person name="Kees E."/>
            <person name="Gralnick J."/>
        </authorList>
    </citation>
    <scope>NUCLEOTIDE SEQUENCE [LARGE SCALE GENOMIC DNA]</scope>
    <source>
        <strain evidence="1 2">NF-5</strain>
    </source>
</reference>
<dbReference type="Proteomes" id="UP001159075">
    <property type="component" value="Unassembled WGS sequence"/>
</dbReference>
<dbReference type="RefSeq" id="WP_282679019.1">
    <property type="nucleotide sequence ID" value="NZ_JAOTLW010000003.1"/>
</dbReference>
<proteinExistence type="predicted"/>
<name>A0ABT6U879_9GAMM</name>
<protein>
    <submittedName>
        <fullName evidence="1">Uncharacterized protein</fullName>
    </submittedName>
</protein>
<evidence type="ECO:0000313" key="1">
    <source>
        <dbReference type="EMBL" id="MDI5830675.1"/>
    </source>
</evidence>